<protein>
    <submittedName>
        <fullName evidence="2">Uncharacterized protein</fullName>
    </submittedName>
</protein>
<evidence type="ECO:0000313" key="3">
    <source>
        <dbReference type="Proteomes" id="UP000193411"/>
    </source>
</evidence>
<keyword evidence="3" id="KW-1185">Reference proteome</keyword>
<organism evidence="2 3">
    <name type="scientific">Catenaria anguillulae PL171</name>
    <dbReference type="NCBI Taxonomy" id="765915"/>
    <lineage>
        <taxon>Eukaryota</taxon>
        <taxon>Fungi</taxon>
        <taxon>Fungi incertae sedis</taxon>
        <taxon>Blastocladiomycota</taxon>
        <taxon>Blastocladiomycetes</taxon>
        <taxon>Blastocladiales</taxon>
        <taxon>Catenariaceae</taxon>
        <taxon>Catenaria</taxon>
    </lineage>
</organism>
<proteinExistence type="predicted"/>
<evidence type="ECO:0000313" key="2">
    <source>
        <dbReference type="EMBL" id="ORZ34851.1"/>
    </source>
</evidence>
<reference evidence="2 3" key="1">
    <citation type="submission" date="2016-07" db="EMBL/GenBank/DDBJ databases">
        <title>Pervasive Adenine N6-methylation of Active Genes in Fungi.</title>
        <authorList>
            <consortium name="DOE Joint Genome Institute"/>
            <person name="Mondo S.J."/>
            <person name="Dannebaum R.O."/>
            <person name="Kuo R.C."/>
            <person name="Labutti K."/>
            <person name="Haridas S."/>
            <person name="Kuo A."/>
            <person name="Salamov A."/>
            <person name="Ahrendt S.R."/>
            <person name="Lipzen A."/>
            <person name="Sullivan W."/>
            <person name="Andreopoulos W.B."/>
            <person name="Clum A."/>
            <person name="Lindquist E."/>
            <person name="Daum C."/>
            <person name="Ramamoorthy G.K."/>
            <person name="Gryganskyi A."/>
            <person name="Culley D."/>
            <person name="Magnuson J.K."/>
            <person name="James T.Y."/>
            <person name="O'Malley M.A."/>
            <person name="Stajich J.E."/>
            <person name="Spatafora J.W."/>
            <person name="Visel A."/>
            <person name="Grigoriev I.V."/>
        </authorList>
    </citation>
    <scope>NUCLEOTIDE SEQUENCE [LARGE SCALE GENOMIC DNA]</scope>
    <source>
        <strain evidence="2 3">PL171</strain>
    </source>
</reference>
<feature type="compositionally biased region" description="Acidic residues" evidence="1">
    <location>
        <begin position="153"/>
        <end position="163"/>
    </location>
</feature>
<feature type="compositionally biased region" description="Polar residues" evidence="1">
    <location>
        <begin position="135"/>
        <end position="148"/>
    </location>
</feature>
<feature type="region of interest" description="Disordered" evidence="1">
    <location>
        <begin position="127"/>
        <end position="163"/>
    </location>
</feature>
<gene>
    <name evidence="2" type="ORF">BCR44DRAFT_30893</name>
</gene>
<dbReference type="AlphaFoldDB" id="A0A1Y2HLZ9"/>
<dbReference type="EMBL" id="MCFL01000025">
    <property type="protein sequence ID" value="ORZ34851.1"/>
    <property type="molecule type" value="Genomic_DNA"/>
</dbReference>
<dbReference type="OrthoDB" id="5575843at2759"/>
<name>A0A1Y2HLZ9_9FUNG</name>
<evidence type="ECO:0000256" key="1">
    <source>
        <dbReference type="SAM" id="MobiDB-lite"/>
    </source>
</evidence>
<comment type="caution">
    <text evidence="2">The sequence shown here is derived from an EMBL/GenBank/DDBJ whole genome shotgun (WGS) entry which is preliminary data.</text>
</comment>
<accession>A0A1Y2HLZ9</accession>
<sequence length="353" mass="38288">MSSTTNRSYTWMNAQKETLIANRFTTATNEEKKAELQKFITIKAKRVRELEEELAARKVMLTSLATACFHADELALLRAQYAVIERAEKTEDWLAGDIDPSDPLHQELDADLAAVSLSTKASTSVIAPSVEGGSTAESITTAPASPGTNEGDGGNDQDDDDDFVPPVFPEKVIAEIKADRAAARIKPPQLLPSEFADDRWLTGPRELITAILRADNAGDMEAASVAAVEALVHALTYGLNQLRIGWSKVTETDTYKVATEMTAETFLDVKTLVDNLLEDPRPELLGSDAERIEAVRLLLLNLQSVLGDAIGLVAEQSHSYRSAVVVSVDAIERIAETAVQALVQMQQSLGLLD</sequence>
<dbReference type="Proteomes" id="UP000193411">
    <property type="component" value="Unassembled WGS sequence"/>
</dbReference>